<feature type="region of interest" description="Disordered" evidence="1">
    <location>
        <begin position="15"/>
        <end position="43"/>
    </location>
</feature>
<comment type="caution">
    <text evidence="2">The sequence shown here is derived from an EMBL/GenBank/DDBJ whole genome shotgun (WGS) entry which is preliminary data.</text>
</comment>
<keyword evidence="3" id="KW-1185">Reference proteome</keyword>
<proteinExistence type="predicted"/>
<dbReference type="EMBL" id="BOQE01000001">
    <property type="protein sequence ID" value="GIM47375.1"/>
    <property type="molecule type" value="Genomic_DNA"/>
</dbReference>
<feature type="compositionally biased region" description="Basic and acidic residues" evidence="1">
    <location>
        <begin position="26"/>
        <end position="43"/>
    </location>
</feature>
<sequence>MLGVTGNRVKIPSGPATVTGEFSFEDATRHTGKVKESDDPEARRPTLLCTHETLEDRELCRIDLDNGKEILTPYCHVSCTQNLLYR</sequence>
<dbReference type="Proteomes" id="UP001057291">
    <property type="component" value="Unassembled WGS sequence"/>
</dbReference>
<organism evidence="2 3">
    <name type="scientific">Collibacillus ludicampi</name>
    <dbReference type="NCBI Taxonomy" id="2771369"/>
    <lineage>
        <taxon>Bacteria</taxon>
        <taxon>Bacillati</taxon>
        <taxon>Bacillota</taxon>
        <taxon>Bacilli</taxon>
        <taxon>Bacillales</taxon>
        <taxon>Alicyclobacillaceae</taxon>
        <taxon>Collibacillus</taxon>
    </lineage>
</organism>
<evidence type="ECO:0000313" key="3">
    <source>
        <dbReference type="Proteomes" id="UP001057291"/>
    </source>
</evidence>
<name>A0AAV4LHP7_9BACL</name>
<reference evidence="2" key="1">
    <citation type="journal article" date="2023" name="Int. J. Syst. Evol. Microbiol.">
        <title>Collibacillus ludicampi gen. nov., sp. nov., a new soil bacterium of the family Alicyclobacillaceae.</title>
        <authorList>
            <person name="Jojima T."/>
            <person name="Ioku Y."/>
            <person name="Fukuta Y."/>
            <person name="Shirasaka N."/>
            <person name="Matsumura Y."/>
            <person name="Mori M."/>
        </authorList>
    </citation>
    <scope>NUCLEOTIDE SEQUENCE</scope>
    <source>
        <strain evidence="2">TP075</strain>
    </source>
</reference>
<accession>A0AAV4LHP7</accession>
<evidence type="ECO:0000313" key="2">
    <source>
        <dbReference type="EMBL" id="GIM47375.1"/>
    </source>
</evidence>
<dbReference type="AlphaFoldDB" id="A0AAV4LHP7"/>
<protein>
    <submittedName>
        <fullName evidence="2">Uncharacterized protein</fullName>
    </submittedName>
</protein>
<gene>
    <name evidence="2" type="ORF">DNHGIG_29240</name>
</gene>
<evidence type="ECO:0000256" key="1">
    <source>
        <dbReference type="SAM" id="MobiDB-lite"/>
    </source>
</evidence>